<name>A0A2L2TM87_9HYPO</name>
<evidence type="ECO:0000313" key="2">
    <source>
        <dbReference type="Proteomes" id="UP000245910"/>
    </source>
</evidence>
<dbReference type="AlphaFoldDB" id="A0A2L2TM87"/>
<proteinExistence type="predicted"/>
<protein>
    <submittedName>
        <fullName evidence="1">Uncharacterized protein</fullName>
    </submittedName>
</protein>
<accession>A0A2L2TM87</accession>
<reference evidence="2" key="1">
    <citation type="submission" date="2014-10" db="EMBL/GenBank/DDBJ databases">
        <authorList>
            <person name="King R."/>
        </authorList>
    </citation>
    <scope>NUCLEOTIDE SEQUENCE [LARGE SCALE GENOMIC DNA]</scope>
    <source>
        <strain evidence="2">A3/5</strain>
    </source>
</reference>
<evidence type="ECO:0000313" key="1">
    <source>
        <dbReference type="EMBL" id="CEI69373.1"/>
    </source>
</evidence>
<dbReference type="Proteomes" id="UP000245910">
    <property type="component" value="Chromosome III"/>
</dbReference>
<dbReference type="EMBL" id="LN649231">
    <property type="protein sequence ID" value="CEI69373.1"/>
    <property type="molecule type" value="Genomic_DNA"/>
</dbReference>
<keyword evidence="2" id="KW-1185">Reference proteome</keyword>
<sequence>MPKVVSPRGQRRNGLKAQLDTVKVEEEYRKGDYDLINEMVEVMLKHVKRLLNGFEDRGEVRQEELLLQLQMMNIRK</sequence>
<organism evidence="1 2">
    <name type="scientific">Fusarium venenatum</name>
    <dbReference type="NCBI Taxonomy" id="56646"/>
    <lineage>
        <taxon>Eukaryota</taxon>
        <taxon>Fungi</taxon>
        <taxon>Dikarya</taxon>
        <taxon>Ascomycota</taxon>
        <taxon>Pezizomycotina</taxon>
        <taxon>Sordariomycetes</taxon>
        <taxon>Hypocreomycetidae</taxon>
        <taxon>Hypocreales</taxon>
        <taxon>Nectriaceae</taxon>
        <taxon>Fusarium</taxon>
    </lineage>
</organism>